<keyword evidence="6" id="KW-1185">Reference proteome</keyword>
<reference evidence="4 6" key="1">
    <citation type="journal article" date="2014" name="Curr. Biol.">
        <title>The genome of the clonal raider ant Cerapachys biroi.</title>
        <authorList>
            <person name="Oxley P.R."/>
            <person name="Ji L."/>
            <person name="Fetter-Pruneda I."/>
            <person name="McKenzie S.K."/>
            <person name="Li C."/>
            <person name="Hu H."/>
            <person name="Zhang G."/>
            <person name="Kronauer D.J."/>
        </authorList>
    </citation>
    <scope>NUCLEOTIDE SEQUENCE [LARGE SCALE GENOMIC DNA]</scope>
</reference>
<dbReference type="Pfam" id="PF00041">
    <property type="entry name" value="fn3"/>
    <property type="match status" value="1"/>
</dbReference>
<feature type="region of interest" description="Disordered" evidence="1">
    <location>
        <begin position="1"/>
        <end position="21"/>
    </location>
</feature>
<dbReference type="InterPro" id="IPR050713">
    <property type="entry name" value="RTP_Phos/Ushers"/>
</dbReference>
<dbReference type="Gene3D" id="2.60.40.10">
    <property type="entry name" value="Immunoglobulins"/>
    <property type="match status" value="7"/>
</dbReference>
<dbReference type="Proteomes" id="UP000279307">
    <property type="component" value="Chromosome 8"/>
</dbReference>
<evidence type="ECO:0000313" key="6">
    <source>
        <dbReference type="Proteomes" id="UP000053097"/>
    </source>
</evidence>
<dbReference type="InterPro" id="IPR003961">
    <property type="entry name" value="FN3_dom"/>
</dbReference>
<feature type="compositionally biased region" description="Polar residues" evidence="1">
    <location>
        <begin position="1098"/>
        <end position="1113"/>
    </location>
</feature>
<gene>
    <name evidence="5" type="ORF">DMN91_008451</name>
    <name evidence="4" type="ORF">X777_06844</name>
</gene>
<feature type="compositionally biased region" description="Basic and acidic residues" evidence="1">
    <location>
        <begin position="10"/>
        <end position="21"/>
    </location>
</feature>
<organism evidence="4 6">
    <name type="scientific">Ooceraea biroi</name>
    <name type="common">Clonal raider ant</name>
    <name type="synonym">Cerapachys biroi</name>
    <dbReference type="NCBI Taxonomy" id="2015173"/>
    <lineage>
        <taxon>Eukaryota</taxon>
        <taxon>Metazoa</taxon>
        <taxon>Ecdysozoa</taxon>
        <taxon>Arthropoda</taxon>
        <taxon>Hexapoda</taxon>
        <taxon>Insecta</taxon>
        <taxon>Pterygota</taxon>
        <taxon>Neoptera</taxon>
        <taxon>Endopterygota</taxon>
        <taxon>Hymenoptera</taxon>
        <taxon>Apocrita</taxon>
        <taxon>Aculeata</taxon>
        <taxon>Formicoidea</taxon>
        <taxon>Formicidae</taxon>
        <taxon>Dorylinae</taxon>
        <taxon>Ooceraea</taxon>
    </lineage>
</organism>
<feature type="region of interest" description="Disordered" evidence="1">
    <location>
        <begin position="1356"/>
        <end position="1379"/>
    </location>
</feature>
<keyword evidence="4" id="KW-0675">Receptor</keyword>
<dbReference type="OrthoDB" id="6381660at2759"/>
<feature type="compositionally biased region" description="Low complexity" evidence="1">
    <location>
        <begin position="1080"/>
        <end position="1097"/>
    </location>
</feature>
<dbReference type="PROSITE" id="PS50853">
    <property type="entry name" value="FN3"/>
    <property type="match status" value="5"/>
</dbReference>
<dbReference type="EMBL" id="QOIP01000008">
    <property type="protein sequence ID" value="RLU19892.1"/>
    <property type="molecule type" value="Genomic_DNA"/>
</dbReference>
<evidence type="ECO:0000313" key="7">
    <source>
        <dbReference type="Proteomes" id="UP000279307"/>
    </source>
</evidence>
<proteinExistence type="predicted"/>
<feature type="domain" description="Fibronectin type-III" evidence="3">
    <location>
        <begin position="829"/>
        <end position="913"/>
    </location>
</feature>
<evidence type="ECO:0000256" key="1">
    <source>
        <dbReference type="SAM" id="MobiDB-lite"/>
    </source>
</evidence>
<dbReference type="CDD" id="cd00063">
    <property type="entry name" value="FN3"/>
    <property type="match status" value="5"/>
</dbReference>
<feature type="compositionally biased region" description="Low complexity" evidence="1">
    <location>
        <begin position="1203"/>
        <end position="1214"/>
    </location>
</feature>
<dbReference type="SUPFAM" id="SSF49265">
    <property type="entry name" value="Fibronectin type III"/>
    <property type="match status" value="5"/>
</dbReference>
<feature type="region of interest" description="Disordered" evidence="1">
    <location>
        <begin position="1468"/>
        <end position="1525"/>
    </location>
</feature>
<evidence type="ECO:0000313" key="5">
    <source>
        <dbReference type="EMBL" id="RLU19892.1"/>
    </source>
</evidence>
<evidence type="ECO:0000313" key="4">
    <source>
        <dbReference type="EMBL" id="EZA53737.1"/>
    </source>
</evidence>
<feature type="region of interest" description="Disordered" evidence="1">
    <location>
        <begin position="1063"/>
        <end position="1113"/>
    </location>
</feature>
<dbReference type="SMART" id="SM00060">
    <property type="entry name" value="FN3"/>
    <property type="match status" value="6"/>
</dbReference>
<feature type="compositionally biased region" description="Basic and acidic residues" evidence="1">
    <location>
        <begin position="1425"/>
        <end position="1440"/>
    </location>
</feature>
<feature type="domain" description="Fibronectin type-III" evidence="3">
    <location>
        <begin position="722"/>
        <end position="824"/>
    </location>
</feature>
<feature type="region of interest" description="Disordered" evidence="1">
    <location>
        <begin position="1182"/>
        <end position="1226"/>
    </location>
</feature>
<feature type="domain" description="Fibronectin type-III" evidence="3">
    <location>
        <begin position="916"/>
        <end position="1012"/>
    </location>
</feature>
<feature type="domain" description="Fibronectin type-III" evidence="3">
    <location>
        <begin position="405"/>
        <end position="509"/>
    </location>
</feature>
<feature type="compositionally biased region" description="Polar residues" evidence="1">
    <location>
        <begin position="1182"/>
        <end position="1201"/>
    </location>
</feature>
<feature type="compositionally biased region" description="Low complexity" evidence="1">
    <location>
        <begin position="1508"/>
        <end position="1522"/>
    </location>
</feature>
<dbReference type="PANTHER" id="PTHR46957">
    <property type="entry name" value="CYTOKINE RECEPTOR"/>
    <property type="match status" value="1"/>
</dbReference>
<dbReference type="EMBL" id="KK107274">
    <property type="protein sequence ID" value="EZA53737.1"/>
    <property type="molecule type" value="Genomic_DNA"/>
</dbReference>
<feature type="compositionally biased region" description="Polar residues" evidence="1">
    <location>
        <begin position="1549"/>
        <end position="1570"/>
    </location>
</feature>
<feature type="compositionally biased region" description="Basic and acidic residues" evidence="1">
    <location>
        <begin position="1491"/>
        <end position="1501"/>
    </location>
</feature>
<accession>A0A026WCE1</accession>
<keyword evidence="2" id="KW-1133">Transmembrane helix</keyword>
<feature type="domain" description="Fibronectin type-III" evidence="3">
    <location>
        <begin position="618"/>
        <end position="718"/>
    </location>
</feature>
<feature type="transmembrane region" description="Helical" evidence="2">
    <location>
        <begin position="1018"/>
        <end position="1041"/>
    </location>
</feature>
<sequence length="1570" mass="174953">MSSSCARSETPLEKMDQDHRSNATFKRIRSLGFTLVRLPLPIHSTCATISNNYDASKTEGAVPSEENVTTQEVESHETTRLTRDISSSLSACPDSRSSPCKENDCSTCNCSIMNWRNEDTARNSDARRHSCSTGAESTRKHDFDGVYLPLGSRTNCLESKGWAIFFLLISYLLCTTLCTAMNDCAAGLITAGKTWPRGDIVIQRGNPLRIYCMLNQTYVDLHLPGKNSSDLAFFRNKRKLGRHFVSIVNETTIVLNIQEPPPSDNMYYCKLRLGEYGETNRAYEAVCLNKVVVGDGPPKPVNFTCVSYNWENMTCSWVPEKNFLHTTFTLMFRLPGRTGGRKLFPCPKEFPKPLPEHTCVWDATTNPIYRQPYETYTFYLNVHNFLGNATYTYKINHYANVIPAQPDGLRVGNKTLDSVMLHWNVPFPMQTFPPGLHHRIMYENQWDREKSWKVINITYEPRVSKRSYNLSDLEYANTVYDVRVFMKSAVANDNMWSKFSHVTFRTLPRLPGSPPRTDIGSFEIAENNANRDIYLYWQAIPEYRENGNNFKYQIVRVEESGRVIDNIQIFKPSETTRTYAKFKGISFNSYAFEIVSTNEIGANEKRAKIFVPSKREMPPEPVAFTKIAFEGGLYELSWKPPLENKDITNYTIFWCDNERDRPYQCTGYLDWVQVSKDTTIYNMTVPNPDKVYQFAISANTAKGSSGMIWASCTVIHNKVVGKMKSVWINRIGSDFIEVGWKLDCSDRIGIVEGFNIYYCPILSPFNLNCKGPKLNRTIKADPRMIHGIVDNLMPYTTYMLAVAVLTKSGEGLHSDPLYNTTLEAAPTTSPMDVKITNVTNTTMFITWKSPAAMNGVLRYYEIYYNDQAKKAEENTHVELTNLAPYQRYNISVAACTVACSAKSPVEVQYTHIGVPGKSNVPTVRFMNSSQVLVTWETPQNAAGPVDHMYYEIETNDGEIRNTTSLKIQLPIPDCKVGREGQYRFRVRAVNVANGVHLKGPWSDPGEGNCYSDGPSFRAMIFIWLASVLAVISFLLFSFYASKKLWLKCRAMRDVEVKLPPGLQPDMKLLQKGNEQHTRQSSADSSGCSSGQESVTSSLTAESQVSSDSGTEVNLVSPEKVLEDTLIAPTTWEAGQRLRQRNNTSIAQTDVAKTAGSHDWNLYKGNKSGEPVETASLARSTPNLTDSIGCTTSPHTWSSTGYISMPSSEELSSNPSPVPRENANNVANTGNVAGRYCVIGGKPEDDNGISAMSDSNDEANDALIPAERETTSMANPYVSLASLEQKQKEKEKENQQAVVSLRDLNQLNSLVDPGNNKFNLNALAPGFTLPENTTARQEPYVQTGLMNALHKTLASNPVEQSAKGDAPKCDSFASTSLTDSRSKPYVSSFMVLGASTSLPEAILNTSTKPSVATPQIAELPQSSIHAAEKKESLPQKGEPHSPSRIPASSEKSPNPSYIFASPILRMLQKQYQKQQRKKEQQQQKQKPSASVMEEKKNDDKDNASCPALSCGAESGREAAAAARLNPARMPIITRQKSGYVTIAENPDAPSATTGQSDEQYSKMTVAPSTVQ</sequence>
<dbReference type="InterPro" id="IPR013783">
    <property type="entry name" value="Ig-like_fold"/>
</dbReference>
<name>A0A026WCE1_OOCBI</name>
<feature type="region of interest" description="Disordered" evidence="1">
    <location>
        <begin position="1541"/>
        <end position="1570"/>
    </location>
</feature>
<dbReference type="GO" id="GO:0016020">
    <property type="term" value="C:membrane"/>
    <property type="evidence" value="ECO:0007669"/>
    <property type="project" value="UniProtKB-SubCell"/>
</dbReference>
<protein>
    <submittedName>
        <fullName evidence="4">Cytokine receptor</fullName>
    </submittedName>
</protein>
<evidence type="ECO:0000259" key="3">
    <source>
        <dbReference type="PROSITE" id="PS50853"/>
    </source>
</evidence>
<reference evidence="5 7" key="2">
    <citation type="journal article" date="2018" name="Genome Res.">
        <title>The genomic architecture and molecular evolution of ant odorant receptors.</title>
        <authorList>
            <person name="McKenzie S.K."/>
            <person name="Kronauer D.J.C."/>
        </authorList>
    </citation>
    <scope>NUCLEOTIDE SEQUENCE [LARGE SCALE GENOMIC DNA]</scope>
    <source>
        <strain evidence="5">Clonal line C1</strain>
    </source>
</reference>
<keyword evidence="2" id="KW-0812">Transmembrane</keyword>
<dbReference type="OMA" id="AHVIPAK"/>
<dbReference type="Proteomes" id="UP000053097">
    <property type="component" value="Unassembled WGS sequence"/>
</dbReference>
<reference evidence="5" key="3">
    <citation type="submission" date="2018-07" db="EMBL/GenBank/DDBJ databases">
        <authorList>
            <person name="Mckenzie S.K."/>
            <person name="Kronauer D.J.C."/>
        </authorList>
    </citation>
    <scope>NUCLEOTIDE SEQUENCE</scope>
    <source>
        <strain evidence="5">Clonal line C1</strain>
    </source>
</reference>
<dbReference type="InterPro" id="IPR036116">
    <property type="entry name" value="FN3_sf"/>
</dbReference>
<keyword evidence="2" id="KW-0472">Membrane</keyword>
<dbReference type="PANTHER" id="PTHR46957:SF3">
    <property type="entry name" value="CYTOKINE RECEPTOR"/>
    <property type="match status" value="1"/>
</dbReference>
<feature type="region of interest" description="Disordered" evidence="1">
    <location>
        <begin position="1425"/>
        <end position="1456"/>
    </location>
</feature>
<dbReference type="STRING" id="2015173.A0A026WCE1"/>
<evidence type="ECO:0000256" key="2">
    <source>
        <dbReference type="SAM" id="Phobius"/>
    </source>
</evidence>